<dbReference type="Pfam" id="PF00497">
    <property type="entry name" value="SBP_bac_3"/>
    <property type="match status" value="1"/>
</dbReference>
<dbReference type="PANTHER" id="PTHR35936:SF19">
    <property type="entry name" value="AMINO-ACID-BINDING PROTEIN YXEM-RELATED"/>
    <property type="match status" value="1"/>
</dbReference>
<dbReference type="EMBL" id="PGLQ01000004">
    <property type="protein sequence ID" value="PJM78764.1"/>
    <property type="molecule type" value="Genomic_DNA"/>
</dbReference>
<evidence type="ECO:0000259" key="2">
    <source>
        <dbReference type="SMART" id="SM00062"/>
    </source>
</evidence>
<evidence type="ECO:0000313" key="4">
    <source>
        <dbReference type="Proteomes" id="UP000228755"/>
    </source>
</evidence>
<proteinExistence type="predicted"/>
<feature type="domain" description="Solute-binding protein family 3/N-terminal" evidence="2">
    <location>
        <begin position="83"/>
        <end position="321"/>
    </location>
</feature>
<evidence type="ECO:0000313" key="3">
    <source>
        <dbReference type="EMBL" id="PJM78764.1"/>
    </source>
</evidence>
<comment type="caution">
    <text evidence="3">The sequence shown here is derived from an EMBL/GenBank/DDBJ whole genome shotgun (WGS) entry which is preliminary data.</text>
</comment>
<gene>
    <name evidence="3" type="ORF">CUU80_07270</name>
</gene>
<keyword evidence="4" id="KW-1185">Reference proteome</keyword>
<dbReference type="InterPro" id="IPR001638">
    <property type="entry name" value="Solute-binding_3/MltF_N"/>
</dbReference>
<dbReference type="SMART" id="SM00062">
    <property type="entry name" value="PBPb"/>
    <property type="match status" value="1"/>
</dbReference>
<dbReference type="SUPFAM" id="SSF53850">
    <property type="entry name" value="Periplasmic binding protein-like II"/>
    <property type="match status" value="1"/>
</dbReference>
<reference evidence="3 4" key="1">
    <citation type="submission" date="2017-11" db="EMBL/GenBank/DDBJ databases">
        <title>Draft genome sequences of strains TRE 1, TRE D, TRE H and TRI 7, isolated from tamarins, belonging to four potential novel Bifidobacterium species.</title>
        <authorList>
            <person name="Mattarelli P."/>
            <person name="Modesto M."/>
            <person name="Bonetti A."/>
            <person name="Puglisi E."/>
            <person name="Morelli L."/>
        </authorList>
    </citation>
    <scope>NUCLEOTIDE SEQUENCE [LARGE SCALE GENOMIC DNA]</scope>
    <source>
        <strain evidence="4">TRED</strain>
    </source>
</reference>
<accession>A0A2M9HPM5</accession>
<dbReference type="AlphaFoldDB" id="A0A2M9HPM5"/>
<name>A0A2M9HPM5_9BIFI</name>
<dbReference type="Proteomes" id="UP000228755">
    <property type="component" value="Unassembled WGS sequence"/>
</dbReference>
<sequence>MSLRKQVGRSCRATSGNRCSGNANGRLALVIMRRKGNFMATRRIAAAGLAVLVSLGLLAGCSNTDGGASSASSSEKSDSGVTTIEIASGVASKPYTWKNDKGELEGYDIDVAKAIDEKLPEIKLHWNSTDFQSLFLGVDAGQYQVVANDVFKNAEREQKYQFSDQSYLNVTYAIAYNPERFDGKVSSLKDLAGKTVSTFSDGSAVQNLLEAFNKDNPDEASNLVHGDYSAGDLLLTVENGQADATVVNGPTAQVYAKEHGTDLKVVDLPADEQGGQGNKAYFLFGKDEKSTEAKKAFDKGLKEIIDDGTLSKISIEHFGVDYTKN</sequence>
<dbReference type="PANTHER" id="PTHR35936">
    <property type="entry name" value="MEMBRANE-BOUND LYTIC MUREIN TRANSGLYCOSYLASE F"/>
    <property type="match status" value="1"/>
</dbReference>
<dbReference type="Gene3D" id="3.40.190.10">
    <property type="entry name" value="Periplasmic binding protein-like II"/>
    <property type="match status" value="2"/>
</dbReference>
<protein>
    <recommendedName>
        <fullName evidence="2">Solute-binding protein family 3/N-terminal domain-containing protein</fullName>
    </recommendedName>
</protein>
<organism evidence="3 4">
    <name type="scientific">Bifidobacterium scaligerum</name>
    <dbReference type="NCBI Taxonomy" id="2052656"/>
    <lineage>
        <taxon>Bacteria</taxon>
        <taxon>Bacillati</taxon>
        <taxon>Actinomycetota</taxon>
        <taxon>Actinomycetes</taxon>
        <taxon>Bifidobacteriales</taxon>
        <taxon>Bifidobacteriaceae</taxon>
        <taxon>Bifidobacterium</taxon>
    </lineage>
</organism>
<evidence type="ECO:0000256" key="1">
    <source>
        <dbReference type="ARBA" id="ARBA00022729"/>
    </source>
</evidence>
<dbReference type="OrthoDB" id="9814902at2"/>
<keyword evidence="1" id="KW-0732">Signal</keyword>